<dbReference type="AlphaFoldDB" id="A0A8S1HFU5"/>
<dbReference type="EMBL" id="CAJGYM010000057">
    <property type="protein sequence ID" value="CAD6195546.1"/>
    <property type="molecule type" value="Genomic_DNA"/>
</dbReference>
<evidence type="ECO:0000256" key="1">
    <source>
        <dbReference type="SAM" id="SignalP"/>
    </source>
</evidence>
<feature type="signal peptide" evidence="1">
    <location>
        <begin position="1"/>
        <end position="17"/>
    </location>
</feature>
<evidence type="ECO:0000313" key="2">
    <source>
        <dbReference type="EMBL" id="CAD6195546.1"/>
    </source>
</evidence>
<organism evidence="2 3">
    <name type="scientific">Caenorhabditis auriculariae</name>
    <dbReference type="NCBI Taxonomy" id="2777116"/>
    <lineage>
        <taxon>Eukaryota</taxon>
        <taxon>Metazoa</taxon>
        <taxon>Ecdysozoa</taxon>
        <taxon>Nematoda</taxon>
        <taxon>Chromadorea</taxon>
        <taxon>Rhabditida</taxon>
        <taxon>Rhabditina</taxon>
        <taxon>Rhabditomorpha</taxon>
        <taxon>Rhabditoidea</taxon>
        <taxon>Rhabditidae</taxon>
        <taxon>Peloderinae</taxon>
        <taxon>Caenorhabditis</taxon>
    </lineage>
</organism>
<feature type="chain" id="PRO_5035888773" evidence="1">
    <location>
        <begin position="18"/>
        <end position="134"/>
    </location>
</feature>
<dbReference type="Proteomes" id="UP000835052">
    <property type="component" value="Unassembled WGS sequence"/>
</dbReference>
<keyword evidence="1" id="KW-0732">Signal</keyword>
<dbReference type="OrthoDB" id="5802376at2759"/>
<keyword evidence="3" id="KW-1185">Reference proteome</keyword>
<accession>A0A8S1HFU5</accession>
<protein>
    <submittedName>
        <fullName evidence="2">Uncharacterized protein</fullName>
    </submittedName>
</protein>
<sequence>MSAASWLIAFLFFGVNAQFKIPLPFGNIGLLKNDKGEVEITGNKNFNLFGWGTQGDFKVTTGNGTFNIEGSDAALVNGSQYGGASRLGVDEKKGIDIGQNVTLDDKTAAGGSGKESNFLQDLLGIFRNFGKPPS</sequence>
<comment type="caution">
    <text evidence="2">The sequence shown here is derived from an EMBL/GenBank/DDBJ whole genome shotgun (WGS) entry which is preliminary data.</text>
</comment>
<evidence type="ECO:0000313" key="3">
    <source>
        <dbReference type="Proteomes" id="UP000835052"/>
    </source>
</evidence>
<reference evidence="2" key="1">
    <citation type="submission" date="2020-10" db="EMBL/GenBank/DDBJ databases">
        <authorList>
            <person name="Kikuchi T."/>
        </authorList>
    </citation>
    <scope>NUCLEOTIDE SEQUENCE</scope>
    <source>
        <strain evidence="2">NKZ352</strain>
    </source>
</reference>
<proteinExistence type="predicted"/>
<gene>
    <name evidence="2" type="ORF">CAUJ_LOCUS11465</name>
</gene>
<name>A0A8S1HFU5_9PELO</name>